<dbReference type="InterPro" id="IPR036517">
    <property type="entry name" value="FF_domain_sf"/>
</dbReference>
<evidence type="ECO:0000256" key="6">
    <source>
        <dbReference type="ARBA" id="ARBA00022664"/>
    </source>
</evidence>
<keyword evidence="10" id="KW-0508">mRNA splicing</keyword>
<dbReference type="InterPro" id="IPR001202">
    <property type="entry name" value="WW_dom"/>
</dbReference>
<dbReference type="FunFam" id="2.20.70.10:FF:000083">
    <property type="entry name" value="pre-mRNA-processing factor 40 homolog A isoform X3"/>
    <property type="match status" value="1"/>
</dbReference>
<protein>
    <recommendedName>
        <fullName evidence="14">Pre-mRNA-processing factor 40 homolog A</fullName>
    </recommendedName>
    <alternativeName>
        <fullName evidence="15">Formin-binding protein 11</fullName>
    </alternativeName>
    <alternativeName>
        <fullName evidence="16">Formin-binding protein 3</fullName>
    </alternativeName>
</protein>
<feature type="region of interest" description="Disordered" evidence="18">
    <location>
        <begin position="238"/>
        <end position="314"/>
    </location>
</feature>
<dbReference type="GO" id="GO:0003723">
    <property type="term" value="F:RNA binding"/>
    <property type="evidence" value="ECO:0007669"/>
    <property type="project" value="TreeGrafter"/>
</dbReference>
<comment type="function">
    <text evidence="12">Binds to WASL/N-WASP and suppresses its translocation from the nucleus to the cytoplasm, thereby inhibiting its cytoplasmic function. Plays a role in the regulation of cell morphology and cytoskeletal organization. Required in the control of cell shape and migration. May play a role in cytokinesis. May be involved in pre-mRNA splicing.</text>
</comment>
<keyword evidence="17" id="KW-0175">Coiled coil</keyword>
<dbReference type="GO" id="GO:0071004">
    <property type="term" value="C:U2-type prespliceosome"/>
    <property type="evidence" value="ECO:0007669"/>
    <property type="project" value="TreeGrafter"/>
</dbReference>
<keyword evidence="7" id="KW-0677">Repeat</keyword>
<evidence type="ECO:0000256" key="16">
    <source>
        <dbReference type="ARBA" id="ARBA00080815"/>
    </source>
</evidence>
<evidence type="ECO:0000256" key="1">
    <source>
        <dbReference type="ARBA" id="ARBA00004109"/>
    </source>
</evidence>
<dbReference type="PROSITE" id="PS51676">
    <property type="entry name" value="FF"/>
    <property type="match status" value="5"/>
</dbReference>
<evidence type="ECO:0000256" key="3">
    <source>
        <dbReference type="ARBA" id="ARBA00022481"/>
    </source>
</evidence>
<dbReference type="PROSITE" id="PS50020">
    <property type="entry name" value="WW_DOMAIN_2"/>
    <property type="match status" value="1"/>
</dbReference>
<feature type="compositionally biased region" description="Low complexity" evidence="18">
    <location>
        <begin position="1"/>
        <end position="20"/>
    </location>
</feature>
<feature type="region of interest" description="Disordered" evidence="18">
    <location>
        <begin position="80"/>
        <end position="132"/>
    </location>
</feature>
<feature type="domain" description="FF" evidence="20">
    <location>
        <begin position="644"/>
        <end position="701"/>
    </location>
</feature>
<dbReference type="FunFam" id="1.10.10.440:FF:000002">
    <property type="entry name" value="pre-mRNA-processing factor 40 homolog A isoform X1"/>
    <property type="match status" value="1"/>
</dbReference>
<dbReference type="PANTHER" id="PTHR11864:SF20">
    <property type="entry name" value="PRE-MRNA-PROCESSING FACTOR 40 HOMOLOG A"/>
    <property type="match status" value="1"/>
</dbReference>
<evidence type="ECO:0000313" key="22">
    <source>
        <dbReference type="Proteomes" id="UP000580681"/>
    </source>
</evidence>
<comment type="caution">
    <text evidence="21">The sequence shown here is derived from an EMBL/GenBank/DDBJ whole genome shotgun (WGS) entry which is preliminary data.</text>
</comment>
<dbReference type="FunFam" id="1.10.10.440:FF:000009">
    <property type="entry name" value="pre-mRNA-processing factor 40 homolog A isoform X1"/>
    <property type="match status" value="1"/>
</dbReference>
<dbReference type="PANTHER" id="PTHR11864">
    <property type="entry name" value="PRE-MRNA-PROCESSING PROTEIN PRP40"/>
    <property type="match status" value="1"/>
</dbReference>
<evidence type="ECO:0000256" key="17">
    <source>
        <dbReference type="SAM" id="Coils"/>
    </source>
</evidence>
<evidence type="ECO:0000256" key="4">
    <source>
        <dbReference type="ARBA" id="ARBA00022499"/>
    </source>
</evidence>
<dbReference type="GO" id="GO:0016363">
    <property type="term" value="C:nuclear matrix"/>
    <property type="evidence" value="ECO:0007669"/>
    <property type="project" value="UniProtKB-SubCell"/>
</dbReference>
<feature type="domain" description="FF" evidence="20">
    <location>
        <begin position="509"/>
        <end position="569"/>
    </location>
</feature>
<accession>A0A7K4VSY8</accession>
<keyword evidence="3" id="KW-0488">Methylation</keyword>
<feature type="compositionally biased region" description="Basic and acidic residues" evidence="18">
    <location>
        <begin position="785"/>
        <end position="818"/>
    </location>
</feature>
<feature type="non-terminal residue" evidence="21">
    <location>
        <position position="1"/>
    </location>
</feature>
<feature type="domain" description="FF" evidence="20">
    <location>
        <begin position="574"/>
        <end position="629"/>
    </location>
</feature>
<feature type="compositionally biased region" description="Low complexity" evidence="18">
    <location>
        <begin position="238"/>
        <end position="299"/>
    </location>
</feature>
<organism evidence="21 22">
    <name type="scientific">Emberiza fucata</name>
    <dbReference type="NCBI Taxonomy" id="337179"/>
    <lineage>
        <taxon>Eukaryota</taxon>
        <taxon>Metazoa</taxon>
        <taxon>Chordata</taxon>
        <taxon>Craniata</taxon>
        <taxon>Vertebrata</taxon>
        <taxon>Euteleostomi</taxon>
        <taxon>Archelosauria</taxon>
        <taxon>Archosauria</taxon>
        <taxon>Dinosauria</taxon>
        <taxon>Saurischia</taxon>
        <taxon>Theropoda</taxon>
        <taxon>Coelurosauria</taxon>
        <taxon>Aves</taxon>
        <taxon>Neognathae</taxon>
        <taxon>Neoaves</taxon>
        <taxon>Telluraves</taxon>
        <taxon>Australaves</taxon>
        <taxon>Passeriformes</taxon>
        <taxon>Passeroidea</taxon>
        <taxon>Fringillidae</taxon>
        <taxon>Emberizinae</taxon>
        <taxon>Emberizini</taxon>
        <taxon>Emberiza</taxon>
    </lineage>
</organism>
<evidence type="ECO:0000256" key="2">
    <source>
        <dbReference type="ARBA" id="ARBA00004324"/>
    </source>
</evidence>
<dbReference type="Proteomes" id="UP000580681">
    <property type="component" value="Unassembled WGS sequence"/>
</dbReference>
<comment type="similarity">
    <text evidence="13">Belongs to the PRPF40 family.</text>
</comment>
<evidence type="ECO:0000256" key="14">
    <source>
        <dbReference type="ARBA" id="ARBA00072041"/>
    </source>
</evidence>
<dbReference type="FunFam" id="1.10.10.440:FF:000011">
    <property type="entry name" value="pre-mRNA-processing factor 40 homolog A isoform X1"/>
    <property type="match status" value="1"/>
</dbReference>
<dbReference type="InterPro" id="IPR039726">
    <property type="entry name" value="Prp40-like"/>
</dbReference>
<dbReference type="CDD" id="cd00201">
    <property type="entry name" value="WW"/>
    <property type="match status" value="1"/>
</dbReference>
<evidence type="ECO:0000259" key="19">
    <source>
        <dbReference type="PROSITE" id="PS50020"/>
    </source>
</evidence>
<keyword evidence="8" id="KW-0832">Ubl conjugation</keyword>
<name>A0A7K4VSY8_9EMBE</name>
<feature type="domain" description="FF" evidence="20">
    <location>
        <begin position="429"/>
        <end position="489"/>
    </location>
</feature>
<feature type="non-terminal residue" evidence="21">
    <location>
        <position position="860"/>
    </location>
</feature>
<evidence type="ECO:0000313" key="21">
    <source>
        <dbReference type="EMBL" id="NWR24688.1"/>
    </source>
</evidence>
<feature type="compositionally biased region" description="Basic residues" evidence="18">
    <location>
        <begin position="769"/>
        <end position="784"/>
    </location>
</feature>
<feature type="domain" description="WW" evidence="19">
    <location>
        <begin position="115"/>
        <end position="148"/>
    </location>
</feature>
<dbReference type="SUPFAM" id="SSF81698">
    <property type="entry name" value="FF domain"/>
    <property type="match status" value="4"/>
</dbReference>
<evidence type="ECO:0000256" key="7">
    <source>
        <dbReference type="ARBA" id="ARBA00022737"/>
    </source>
</evidence>
<dbReference type="Pfam" id="PF00397">
    <property type="entry name" value="WW"/>
    <property type="match status" value="1"/>
</dbReference>
<dbReference type="PROSITE" id="PS01159">
    <property type="entry name" value="WW_DOMAIN_1"/>
    <property type="match status" value="1"/>
</dbReference>
<dbReference type="SMART" id="SM00456">
    <property type="entry name" value="WW"/>
    <property type="match status" value="1"/>
</dbReference>
<gene>
    <name evidence="21" type="primary">Prpf40a</name>
    <name evidence="21" type="ORF">EMBFUC_R12901</name>
</gene>
<feature type="region of interest" description="Disordered" evidence="18">
    <location>
        <begin position="706"/>
        <end position="860"/>
    </location>
</feature>
<keyword evidence="5" id="KW-0597">Phosphoprotein</keyword>
<evidence type="ECO:0000259" key="20">
    <source>
        <dbReference type="PROSITE" id="PS51676"/>
    </source>
</evidence>
<proteinExistence type="inferred from homology"/>
<keyword evidence="22" id="KW-1185">Reference proteome</keyword>
<feature type="coiled-coil region" evidence="17">
    <location>
        <begin position="348"/>
        <end position="375"/>
    </location>
</feature>
<feature type="coiled-coil region" evidence="17">
    <location>
        <begin position="480"/>
        <end position="512"/>
    </location>
</feature>
<keyword evidence="11" id="KW-0539">Nucleus</keyword>
<feature type="compositionally biased region" description="Basic and acidic residues" evidence="18">
    <location>
        <begin position="111"/>
        <end position="128"/>
    </location>
</feature>
<dbReference type="GO" id="GO:0005685">
    <property type="term" value="C:U1 snRNP"/>
    <property type="evidence" value="ECO:0007669"/>
    <property type="project" value="TreeGrafter"/>
</dbReference>
<dbReference type="GO" id="GO:0045292">
    <property type="term" value="P:mRNA cis splicing, via spliceosome"/>
    <property type="evidence" value="ECO:0007669"/>
    <property type="project" value="InterPro"/>
</dbReference>
<dbReference type="EMBL" id="VYZJ01002116">
    <property type="protein sequence ID" value="NWR24688.1"/>
    <property type="molecule type" value="Genomic_DNA"/>
</dbReference>
<feature type="compositionally biased region" description="Basic residues" evidence="18">
    <location>
        <begin position="709"/>
        <end position="730"/>
    </location>
</feature>
<feature type="compositionally biased region" description="Low complexity" evidence="18">
    <location>
        <begin position="89"/>
        <end position="109"/>
    </location>
</feature>
<dbReference type="Pfam" id="PF25432">
    <property type="entry name" value="FF_PRPF40A"/>
    <property type="match status" value="1"/>
</dbReference>
<dbReference type="InterPro" id="IPR002713">
    <property type="entry name" value="FF_domain"/>
</dbReference>
<evidence type="ECO:0000256" key="15">
    <source>
        <dbReference type="ARBA" id="ARBA00078214"/>
    </source>
</evidence>
<comment type="subcellular location">
    <subcellularLocation>
        <location evidence="1">Nucleus matrix</location>
    </subcellularLocation>
    <subcellularLocation>
        <location evidence="2">Nucleus speckle</location>
    </subcellularLocation>
</comment>
<dbReference type="Gene3D" id="1.10.10.440">
    <property type="entry name" value="FF domain"/>
    <property type="match status" value="4"/>
</dbReference>
<feature type="domain" description="FF" evidence="20">
    <location>
        <begin position="362"/>
        <end position="416"/>
    </location>
</feature>
<dbReference type="FunFam" id="1.10.10.440:FF:000003">
    <property type="entry name" value="Pre-mRNA processing factor 40 homolog A"/>
    <property type="match status" value="1"/>
</dbReference>
<dbReference type="Pfam" id="PF01846">
    <property type="entry name" value="FF"/>
    <property type="match status" value="3"/>
</dbReference>
<evidence type="ECO:0000256" key="11">
    <source>
        <dbReference type="ARBA" id="ARBA00023242"/>
    </source>
</evidence>
<evidence type="ECO:0000256" key="13">
    <source>
        <dbReference type="ARBA" id="ARBA00061317"/>
    </source>
</evidence>
<evidence type="ECO:0000256" key="5">
    <source>
        <dbReference type="ARBA" id="ARBA00022553"/>
    </source>
</evidence>
<dbReference type="GO" id="GO:0016607">
    <property type="term" value="C:nuclear speck"/>
    <property type="evidence" value="ECO:0007669"/>
    <property type="project" value="UniProtKB-SubCell"/>
</dbReference>
<evidence type="ECO:0000256" key="18">
    <source>
        <dbReference type="SAM" id="MobiDB-lite"/>
    </source>
</evidence>
<evidence type="ECO:0000256" key="8">
    <source>
        <dbReference type="ARBA" id="ARBA00022843"/>
    </source>
</evidence>
<sequence>FQMGHPGMPHYPPMGMHPMGQRPPNMPPVPHGMMPQMMPPMGGPPMGQMPGMMQSVMPGMMMSHMSQAAMQPTVPVTVSEDFPRPVLSPPQTTHPVVSTVQQSSTTTSSASEEHSKQKSTWTEHKSPDGRTYYYNTETKQSTWEKPDDLKTPAEVPKSQINSGILWEHEEFQASHLQQRGFCWKQWEQTVPIRNVPKIFGLFSVCWENLRLPHCPESPEQCPQVTAVVFVPSTKPEDAAAATSAPATAGDAPSGASAAPAAESATATAAPAGAAPEGESAPAAATGDTDTAGTATAEEQGQGGAAPGTQDGSADTVVAATDEAAKQEASGDALAKLSEKKQAFNAYKVQTEKEEKEEARSKYKEAKESFQRFLENHEKMTSTTRYKKAEQMFGEMEVWNAISERDRLEIYEDVLFFLSKKEKEQAKQLRKRNWEALKNILDNMANVTYCTTWSEAQQYLMDNPTFAEDEELQNMDKEDALICFEEHIRALEKEEEEEKQKSLLRERRRQRKNRESFQLFLDELHEHGQLHSMSSWMELYPAISSDIRFTSMLGQPGSTALDLFKFYVEDLKARYHDEKKIIKDILKDKGFVVEVNTSFEDFVTVISSTKRATTLDAGNIKLAFNSLLEKAEAREREREKEEARKMKRKESAFKSMLKQATPPIELDAVWEDIRDRFVKEPAFEDITLESERKRIFKDFLHVLEHECQHHHSKTKKHSKKSKKHHRKRSRSRSGSESEDDDSHSKKKRQRSESRSVSERSSSAESERSYKKSKKHKKKSKKRRHKSDSPESDVEREKDKKDRERDSEKERARQRSESKHKSPTKKRPGKDSGNWDTSGSELSEGELEKQRRTLLEQLDEDQ</sequence>
<dbReference type="SMART" id="SM00441">
    <property type="entry name" value="FF"/>
    <property type="match status" value="4"/>
</dbReference>
<keyword evidence="6" id="KW-0507">mRNA processing</keyword>
<evidence type="ECO:0000256" key="12">
    <source>
        <dbReference type="ARBA" id="ARBA00057440"/>
    </source>
</evidence>
<evidence type="ECO:0000256" key="9">
    <source>
        <dbReference type="ARBA" id="ARBA00022990"/>
    </source>
</evidence>
<dbReference type="Gene3D" id="2.20.70.10">
    <property type="match status" value="1"/>
</dbReference>
<feature type="region of interest" description="Disordered" evidence="18">
    <location>
        <begin position="1"/>
        <end position="27"/>
    </location>
</feature>
<dbReference type="SUPFAM" id="SSF51045">
    <property type="entry name" value="WW domain"/>
    <property type="match status" value="1"/>
</dbReference>
<evidence type="ECO:0000256" key="10">
    <source>
        <dbReference type="ARBA" id="ARBA00023187"/>
    </source>
</evidence>
<dbReference type="AlphaFoldDB" id="A0A7K4VSY8"/>
<reference evidence="21 22" key="1">
    <citation type="submission" date="2019-09" db="EMBL/GenBank/DDBJ databases">
        <title>Bird 10,000 Genomes (B10K) Project - Family phase.</title>
        <authorList>
            <person name="Zhang G."/>
        </authorList>
    </citation>
    <scope>NUCLEOTIDE SEQUENCE [LARGE SCALE GENOMIC DNA]</scope>
    <source>
        <strain evidence="21">B10K-DU-015-11</strain>
        <tissue evidence="21">Mixed tissue sample</tissue>
    </source>
</reference>
<keyword evidence="4" id="KW-1017">Isopeptide bond</keyword>
<keyword evidence="9" id="KW-0007">Acetylation</keyword>
<dbReference type="InterPro" id="IPR036020">
    <property type="entry name" value="WW_dom_sf"/>
</dbReference>